<feature type="transmembrane region" description="Helical" evidence="2">
    <location>
        <begin position="551"/>
        <end position="572"/>
    </location>
</feature>
<evidence type="ECO:0000256" key="3">
    <source>
        <dbReference type="SAM" id="SignalP"/>
    </source>
</evidence>
<evidence type="ECO:0000313" key="5">
    <source>
        <dbReference type="EMBL" id="GAA3012583.1"/>
    </source>
</evidence>
<name>A0ABN3Y1W8_9ACTN</name>
<evidence type="ECO:0000259" key="4">
    <source>
        <dbReference type="Pfam" id="PF00561"/>
    </source>
</evidence>
<sequence length="684" mass="71135">MPLLPPKHLAAALTALATVLVTVTAPASAAPPPAASLSATPVPASPSSAVSPPAAPPPAASSSAVAQNTPALEDRPCPVRLPEGTRCGYLVVPERRDLPNGRSTRVGFAVHRSTDAGRRPDPVVFTSGGPASASIPLTGLMVEMFRDRDVVVLEQRGSRWSSPSLGCPETVRAMLDTLATPGQAARETSVIAAGAAACRERLGVDLRGYRTGEIAADVVDLRRALGYPRWNLFGVSYSTRSMLAAAAADPEGTRSVVLDSFLPAPVDWYDQATRDLTDTVAKLAGQGWPGLPARFTEMVTALNRTPAVVAVRDPLTGGPLTLRLTGDDVATMLGEAMQAVEVLPIVPVLVDALAAGRHEVLQPLADAAGPGLATHEYGLYHAVQCQDEVPYNTFAPARPRLFTAVHDRAVCGEWRLPPATVTPATTRAPVLVVGGAYDPTTPTRTARPAAGALPGARFVEFAGVGHAVFASSRCGRQTIAVFLSDPAAGPPCDPSKATYRILRPGELHLTSALYRAQREPWTLLPVVPLLVVALVQLGAGLRRPRRRLPSLVAGASGLAFIGLTAVTLYGTIAENEIVAAVGVPSAVPWYGLLVGLALATTLVAAARGAARHPAGRDASGRDASGRDASGREETGREAGSGGVTAERTAPGEAGGPGAWRRRGVHLLAGSVYAGFLTWWYLYAV</sequence>
<feature type="chain" id="PRO_5045508108" description="AB hydrolase-1 domain-containing protein" evidence="3">
    <location>
        <begin position="30"/>
        <end position="684"/>
    </location>
</feature>
<dbReference type="Gene3D" id="3.40.50.1820">
    <property type="entry name" value="alpha/beta hydrolase"/>
    <property type="match status" value="1"/>
</dbReference>
<dbReference type="Proteomes" id="UP001499930">
    <property type="component" value="Unassembled WGS sequence"/>
</dbReference>
<keyword evidence="2" id="KW-0472">Membrane</keyword>
<feature type="signal peptide" evidence="3">
    <location>
        <begin position="1"/>
        <end position="29"/>
    </location>
</feature>
<feature type="compositionally biased region" description="Low complexity" evidence="1">
    <location>
        <begin position="35"/>
        <end position="52"/>
    </location>
</feature>
<dbReference type="InterPro" id="IPR029058">
    <property type="entry name" value="AB_hydrolase_fold"/>
</dbReference>
<dbReference type="EMBL" id="BAAAWD010000010">
    <property type="protein sequence ID" value="GAA3012583.1"/>
    <property type="molecule type" value="Genomic_DNA"/>
</dbReference>
<comment type="caution">
    <text evidence="5">The sequence shown here is derived from an EMBL/GenBank/DDBJ whole genome shotgun (WGS) entry which is preliminary data.</text>
</comment>
<keyword evidence="2" id="KW-1133">Transmembrane helix</keyword>
<evidence type="ECO:0000256" key="1">
    <source>
        <dbReference type="SAM" id="MobiDB-lite"/>
    </source>
</evidence>
<feature type="region of interest" description="Disordered" evidence="1">
    <location>
        <begin position="28"/>
        <end position="79"/>
    </location>
</feature>
<dbReference type="Pfam" id="PF00561">
    <property type="entry name" value="Abhydrolase_1"/>
    <property type="match status" value="1"/>
</dbReference>
<accession>A0ABN3Y1W8</accession>
<evidence type="ECO:0000256" key="2">
    <source>
        <dbReference type="SAM" id="Phobius"/>
    </source>
</evidence>
<dbReference type="RefSeq" id="WP_344897181.1">
    <property type="nucleotide sequence ID" value="NZ_BAAAWD010000010.1"/>
</dbReference>
<keyword evidence="6" id="KW-1185">Reference proteome</keyword>
<feature type="region of interest" description="Disordered" evidence="1">
    <location>
        <begin position="613"/>
        <end position="656"/>
    </location>
</feature>
<evidence type="ECO:0000313" key="6">
    <source>
        <dbReference type="Proteomes" id="UP001499930"/>
    </source>
</evidence>
<feature type="domain" description="AB hydrolase-1" evidence="4">
    <location>
        <begin position="122"/>
        <end position="469"/>
    </location>
</feature>
<dbReference type="InterPro" id="IPR000073">
    <property type="entry name" value="AB_hydrolase_1"/>
</dbReference>
<protein>
    <recommendedName>
        <fullName evidence="4">AB hydrolase-1 domain-containing protein</fullName>
    </recommendedName>
</protein>
<gene>
    <name evidence="5" type="ORF">GCM10017559_39470</name>
</gene>
<feature type="transmembrane region" description="Helical" evidence="2">
    <location>
        <begin position="664"/>
        <end position="682"/>
    </location>
</feature>
<feature type="compositionally biased region" description="Basic and acidic residues" evidence="1">
    <location>
        <begin position="614"/>
        <end position="636"/>
    </location>
</feature>
<keyword evidence="2" id="KW-0812">Transmembrane</keyword>
<organism evidence="5 6">
    <name type="scientific">Streptosporangium longisporum</name>
    <dbReference type="NCBI Taxonomy" id="46187"/>
    <lineage>
        <taxon>Bacteria</taxon>
        <taxon>Bacillati</taxon>
        <taxon>Actinomycetota</taxon>
        <taxon>Actinomycetes</taxon>
        <taxon>Streptosporangiales</taxon>
        <taxon>Streptosporangiaceae</taxon>
        <taxon>Streptosporangium</taxon>
    </lineage>
</organism>
<feature type="transmembrane region" description="Helical" evidence="2">
    <location>
        <begin position="587"/>
        <end position="606"/>
    </location>
</feature>
<reference evidence="5 6" key="1">
    <citation type="journal article" date="2019" name="Int. J. Syst. Evol. Microbiol.">
        <title>The Global Catalogue of Microorganisms (GCM) 10K type strain sequencing project: providing services to taxonomists for standard genome sequencing and annotation.</title>
        <authorList>
            <consortium name="The Broad Institute Genomics Platform"/>
            <consortium name="The Broad Institute Genome Sequencing Center for Infectious Disease"/>
            <person name="Wu L."/>
            <person name="Ma J."/>
        </authorList>
    </citation>
    <scope>NUCLEOTIDE SEQUENCE [LARGE SCALE GENOMIC DNA]</scope>
    <source>
        <strain evidence="5 6">JCM 3106</strain>
    </source>
</reference>
<feature type="transmembrane region" description="Helical" evidence="2">
    <location>
        <begin position="521"/>
        <end position="539"/>
    </location>
</feature>
<keyword evidence="3" id="KW-0732">Signal</keyword>
<dbReference type="SUPFAM" id="SSF53474">
    <property type="entry name" value="alpha/beta-Hydrolases"/>
    <property type="match status" value="1"/>
</dbReference>
<proteinExistence type="predicted"/>